<comment type="caution">
    <text evidence="15">The sequence shown here is derived from an EMBL/GenBank/DDBJ whole genome shotgun (WGS) entry which is preliminary data.</text>
</comment>
<organism evidence="15 16">
    <name type="scientific">Artemisia annua</name>
    <name type="common">Sweet wormwood</name>
    <dbReference type="NCBI Taxonomy" id="35608"/>
    <lineage>
        <taxon>Eukaryota</taxon>
        <taxon>Viridiplantae</taxon>
        <taxon>Streptophyta</taxon>
        <taxon>Embryophyta</taxon>
        <taxon>Tracheophyta</taxon>
        <taxon>Spermatophyta</taxon>
        <taxon>Magnoliopsida</taxon>
        <taxon>eudicotyledons</taxon>
        <taxon>Gunneridae</taxon>
        <taxon>Pentapetalae</taxon>
        <taxon>asterids</taxon>
        <taxon>campanulids</taxon>
        <taxon>Asterales</taxon>
        <taxon>Asteraceae</taxon>
        <taxon>Asteroideae</taxon>
        <taxon>Anthemideae</taxon>
        <taxon>Artemisiinae</taxon>
        <taxon>Artemisia</taxon>
    </lineage>
</organism>
<gene>
    <name evidence="15" type="ORF">CTI12_AA458230</name>
</gene>
<comment type="similarity">
    <text evidence="8">In the N-terminal section; belongs to the long-chain O-acyltransferase family.</text>
</comment>
<dbReference type="GO" id="GO:0004144">
    <property type="term" value="F:diacylglycerol O-acyltransferase activity"/>
    <property type="evidence" value="ECO:0007669"/>
    <property type="project" value="UniProtKB-EC"/>
</dbReference>
<keyword evidence="5 15" id="KW-0808">Transferase</keyword>
<evidence type="ECO:0000256" key="1">
    <source>
        <dbReference type="ARBA" id="ARBA00004162"/>
    </source>
</evidence>
<keyword evidence="12" id="KW-0472">Membrane</keyword>
<evidence type="ECO:0000313" key="16">
    <source>
        <dbReference type="Proteomes" id="UP000245207"/>
    </source>
</evidence>
<dbReference type="Proteomes" id="UP000245207">
    <property type="component" value="Unassembled WGS sequence"/>
</dbReference>
<comment type="subcellular location">
    <subcellularLocation>
        <location evidence="1">Cell membrane</location>
        <topology evidence="1">Single-pass membrane protein</topology>
    </subcellularLocation>
    <subcellularLocation>
        <location evidence="2">Endoplasmic reticulum membrane</location>
    </subcellularLocation>
</comment>
<dbReference type="PANTHER" id="PTHR31650">
    <property type="entry name" value="O-ACYLTRANSFERASE (WSD1-LIKE) FAMILY PROTEIN"/>
    <property type="match status" value="1"/>
</dbReference>
<keyword evidence="12" id="KW-0812">Transmembrane</keyword>
<comment type="catalytic activity">
    <reaction evidence="9">
        <text>a long chain fatty alcohol + a fatty acyl-CoA = a long-chain alcohol wax ester + CoA</text>
        <dbReference type="Rhea" id="RHEA:38443"/>
        <dbReference type="ChEBI" id="CHEBI:17135"/>
        <dbReference type="ChEBI" id="CHEBI:57287"/>
        <dbReference type="ChEBI" id="CHEBI:77636"/>
        <dbReference type="ChEBI" id="CHEBI:235323"/>
        <dbReference type="EC" id="2.3.1.75"/>
    </reaction>
</comment>
<feature type="domain" description="O-acyltransferase WSD1 C-terminal" evidence="14">
    <location>
        <begin position="321"/>
        <end position="465"/>
    </location>
</feature>
<dbReference type="SUPFAM" id="SSF52777">
    <property type="entry name" value="CoA-dependent acyltransferases"/>
    <property type="match status" value="1"/>
</dbReference>
<dbReference type="UniPathway" id="UPA00282"/>
<evidence type="ECO:0000256" key="6">
    <source>
        <dbReference type="ARBA" id="ARBA00022824"/>
    </source>
</evidence>
<dbReference type="InterPro" id="IPR009721">
    <property type="entry name" value="O-acyltransferase_WSD1_C"/>
</dbReference>
<evidence type="ECO:0000256" key="11">
    <source>
        <dbReference type="SAM" id="MobiDB-lite"/>
    </source>
</evidence>
<dbReference type="GO" id="GO:0047196">
    <property type="term" value="F:long-chain-alcohol O-fatty-acyltransferase activity"/>
    <property type="evidence" value="ECO:0007669"/>
    <property type="project" value="UniProtKB-EC"/>
</dbReference>
<dbReference type="OrthoDB" id="619536at2759"/>
<comment type="pathway">
    <text evidence="3">Glycerolipid metabolism; triacylglycerol biosynthesis.</text>
</comment>
<dbReference type="InterPro" id="IPR004255">
    <property type="entry name" value="O-acyltransferase_WSD1_N"/>
</dbReference>
<accession>A0A2U1LSM7</accession>
<dbReference type="STRING" id="35608.A0A2U1LSM7"/>
<dbReference type="GO" id="GO:0019432">
    <property type="term" value="P:triglyceride biosynthetic process"/>
    <property type="evidence" value="ECO:0007669"/>
    <property type="project" value="UniProtKB-UniPathway"/>
</dbReference>
<evidence type="ECO:0000256" key="5">
    <source>
        <dbReference type="ARBA" id="ARBA00022679"/>
    </source>
</evidence>
<protein>
    <submittedName>
        <fullName evidence="15">O-acyltransferase, WSD1 domain-containing protein</fullName>
    </submittedName>
</protein>
<feature type="transmembrane region" description="Helical" evidence="12">
    <location>
        <begin position="202"/>
        <end position="226"/>
    </location>
</feature>
<proteinExistence type="inferred from homology"/>
<dbReference type="Pfam" id="PF06974">
    <property type="entry name" value="WS_DGAT_C"/>
    <property type="match status" value="1"/>
</dbReference>
<evidence type="ECO:0000313" key="15">
    <source>
        <dbReference type="EMBL" id="PWA52005.1"/>
    </source>
</evidence>
<evidence type="ECO:0000259" key="14">
    <source>
        <dbReference type="Pfam" id="PF06974"/>
    </source>
</evidence>
<reference evidence="15 16" key="1">
    <citation type="journal article" date="2018" name="Mol. Plant">
        <title>The genome of Artemisia annua provides insight into the evolution of Asteraceae family and artemisinin biosynthesis.</title>
        <authorList>
            <person name="Shen Q."/>
            <person name="Zhang L."/>
            <person name="Liao Z."/>
            <person name="Wang S."/>
            <person name="Yan T."/>
            <person name="Shi P."/>
            <person name="Liu M."/>
            <person name="Fu X."/>
            <person name="Pan Q."/>
            <person name="Wang Y."/>
            <person name="Lv Z."/>
            <person name="Lu X."/>
            <person name="Zhang F."/>
            <person name="Jiang W."/>
            <person name="Ma Y."/>
            <person name="Chen M."/>
            <person name="Hao X."/>
            <person name="Li L."/>
            <person name="Tang Y."/>
            <person name="Lv G."/>
            <person name="Zhou Y."/>
            <person name="Sun X."/>
            <person name="Brodelius P.E."/>
            <person name="Rose J.K.C."/>
            <person name="Tang K."/>
        </authorList>
    </citation>
    <scope>NUCLEOTIDE SEQUENCE [LARGE SCALE GENOMIC DNA]</scope>
    <source>
        <strain evidence="16">cv. Huhao1</strain>
        <tissue evidence="15">Leaf</tissue>
    </source>
</reference>
<evidence type="ECO:0000259" key="13">
    <source>
        <dbReference type="Pfam" id="PF03007"/>
    </source>
</evidence>
<dbReference type="PANTHER" id="PTHR31650:SF79">
    <property type="entry name" value="O-ACYLTRANSFERASE (WSD1-LIKE) FAMILY PROTEIN-RELATED"/>
    <property type="match status" value="1"/>
</dbReference>
<comment type="catalytic activity">
    <reaction evidence="10">
        <text>an acyl-CoA + a 1,2-diacyl-sn-glycerol = a triacyl-sn-glycerol + CoA</text>
        <dbReference type="Rhea" id="RHEA:10868"/>
        <dbReference type="ChEBI" id="CHEBI:17815"/>
        <dbReference type="ChEBI" id="CHEBI:57287"/>
        <dbReference type="ChEBI" id="CHEBI:58342"/>
        <dbReference type="ChEBI" id="CHEBI:64615"/>
        <dbReference type="EC" id="2.3.1.20"/>
    </reaction>
</comment>
<evidence type="ECO:0000256" key="8">
    <source>
        <dbReference type="ARBA" id="ARBA00024360"/>
    </source>
</evidence>
<feature type="compositionally biased region" description="Basic and acidic residues" evidence="11">
    <location>
        <begin position="15"/>
        <end position="25"/>
    </location>
</feature>
<keyword evidence="6" id="KW-0256">Endoplasmic reticulum</keyword>
<dbReference type="GO" id="GO:0005886">
    <property type="term" value="C:plasma membrane"/>
    <property type="evidence" value="ECO:0007669"/>
    <property type="project" value="UniProtKB-SubCell"/>
</dbReference>
<evidence type="ECO:0000256" key="10">
    <source>
        <dbReference type="ARBA" id="ARBA00048109"/>
    </source>
</evidence>
<evidence type="ECO:0000256" key="3">
    <source>
        <dbReference type="ARBA" id="ARBA00004771"/>
    </source>
</evidence>
<keyword evidence="12" id="KW-1133">Transmembrane helix</keyword>
<dbReference type="AlphaFoldDB" id="A0A2U1LSM7"/>
<evidence type="ECO:0000256" key="4">
    <source>
        <dbReference type="ARBA" id="ARBA00005189"/>
    </source>
</evidence>
<keyword evidence="16" id="KW-1185">Reference proteome</keyword>
<feature type="domain" description="O-acyltransferase WSD1-like N-terminal" evidence="13">
    <location>
        <begin position="121"/>
        <end position="271"/>
    </location>
</feature>
<sequence>MDRTPSLNPLKKIQTTKDQKLFEGSKEEEDYQEQPLSPMTRLLHEPGANIYILAIIGTKTPIDPDLPKAVMVHIIQKNHRFSSLQVKQNGNITWIPTRVNIDNHIIVPEIDPRLKSFDKFVEEYISELSRSSLDSSKPLWEVHILNTKTSGTCILRTHHSLGDGLSLMNLLLSCSRKVSDHEALPTLPSNKVFSRHMRPTSLISLFIVLWNSLVAVVMFILTALFLKDTETPLKGFPGTEDRPRRYVLRSVSLDDIKMVKKAMDITVNDVVVGFIQAGLSRYLNRYGAGENIRLRAVVPINLRAATMFDAFANTTSSHEGWGNKFGYVLLPLNMRLREDPLDYVRDVKTTIGRKKASLEPIWTEFVSSMVIKLFGYKIAGKLNRKIYLSTTLCLSNVPGPQEEISAFGHEVSYLAATFYGLSTALIIQAVSYVDKVTLVVAVDEETIPDPEKLCDDLQHSFHLIKTAVLSKGYDKK</sequence>
<evidence type="ECO:0000256" key="9">
    <source>
        <dbReference type="ARBA" id="ARBA00047604"/>
    </source>
</evidence>
<name>A0A2U1LSM7_ARTAN</name>
<evidence type="ECO:0000256" key="2">
    <source>
        <dbReference type="ARBA" id="ARBA00004586"/>
    </source>
</evidence>
<dbReference type="InterPro" id="IPR045034">
    <property type="entry name" value="O-acyltransferase_WSD1-like"/>
</dbReference>
<keyword evidence="7 15" id="KW-0012">Acyltransferase</keyword>
<evidence type="ECO:0000256" key="12">
    <source>
        <dbReference type="SAM" id="Phobius"/>
    </source>
</evidence>
<dbReference type="EMBL" id="PKPP01007952">
    <property type="protein sequence ID" value="PWA52005.1"/>
    <property type="molecule type" value="Genomic_DNA"/>
</dbReference>
<dbReference type="Pfam" id="PF03007">
    <property type="entry name" value="WS_DGAT_cat"/>
    <property type="match status" value="1"/>
</dbReference>
<evidence type="ECO:0000256" key="7">
    <source>
        <dbReference type="ARBA" id="ARBA00023315"/>
    </source>
</evidence>
<feature type="region of interest" description="Disordered" evidence="11">
    <location>
        <begin position="1"/>
        <end position="35"/>
    </location>
</feature>
<comment type="pathway">
    <text evidence="4">Lipid metabolism.</text>
</comment>
<dbReference type="GO" id="GO:0005789">
    <property type="term" value="C:endoplasmic reticulum membrane"/>
    <property type="evidence" value="ECO:0007669"/>
    <property type="project" value="UniProtKB-SubCell"/>
</dbReference>